<reference evidence="3 4" key="1">
    <citation type="submission" date="2017-06" db="EMBL/GenBank/DDBJ databases">
        <authorList>
            <consortium name="Pathogen Informatics"/>
        </authorList>
    </citation>
    <scope>NUCLEOTIDE SEQUENCE [LARGE SCALE GENOMIC DNA]</scope>
    <source>
        <strain evidence="3 4">NCTC13490</strain>
    </source>
</reference>
<evidence type="ECO:0000259" key="2">
    <source>
        <dbReference type="Pfam" id="PF13239"/>
    </source>
</evidence>
<name>A0A239XLK2_9FLAO</name>
<organism evidence="3 4">
    <name type="scientific">Chryseobacterium taklimakanense</name>
    <dbReference type="NCBI Taxonomy" id="536441"/>
    <lineage>
        <taxon>Bacteria</taxon>
        <taxon>Pseudomonadati</taxon>
        <taxon>Bacteroidota</taxon>
        <taxon>Flavobacteriia</taxon>
        <taxon>Flavobacteriales</taxon>
        <taxon>Weeksellaceae</taxon>
        <taxon>Chryseobacterium group</taxon>
        <taxon>Chryseobacterium</taxon>
    </lineage>
</organism>
<feature type="transmembrane region" description="Helical" evidence="1">
    <location>
        <begin position="52"/>
        <end position="73"/>
    </location>
</feature>
<dbReference type="KEGG" id="ctak:4412677_01658"/>
<sequence length="94" mass="10982">MENNIKYEQAKKRVKQIKGFYIHAGVFILVNVFLVCLKFMKHGQIDFNVWGTSLWGVGLAAHGASVFLPNFFLGRNWEERKIRELMDKQKNLKP</sequence>
<dbReference type="EMBL" id="LT906465">
    <property type="protein sequence ID" value="SNV46993.1"/>
    <property type="molecule type" value="Genomic_DNA"/>
</dbReference>
<dbReference type="RefSeq" id="WP_095072244.1">
    <property type="nucleotide sequence ID" value="NZ_LT906465.1"/>
</dbReference>
<proteinExistence type="predicted"/>
<evidence type="ECO:0000313" key="4">
    <source>
        <dbReference type="Proteomes" id="UP000215196"/>
    </source>
</evidence>
<evidence type="ECO:0000256" key="1">
    <source>
        <dbReference type="SAM" id="Phobius"/>
    </source>
</evidence>
<keyword evidence="4" id="KW-1185">Reference proteome</keyword>
<evidence type="ECO:0000313" key="3">
    <source>
        <dbReference type="EMBL" id="SNV46993.1"/>
    </source>
</evidence>
<dbReference type="Proteomes" id="UP000215196">
    <property type="component" value="Chromosome 1"/>
</dbReference>
<feature type="transmembrane region" description="Helical" evidence="1">
    <location>
        <begin position="20"/>
        <end position="40"/>
    </location>
</feature>
<protein>
    <recommendedName>
        <fullName evidence="2">2TM domain-containing protein</fullName>
    </recommendedName>
</protein>
<keyword evidence="1" id="KW-0472">Membrane</keyword>
<gene>
    <name evidence="3" type="ORF">SAMEA4412677_01658</name>
</gene>
<dbReference type="InterPro" id="IPR025698">
    <property type="entry name" value="2TM_dom"/>
</dbReference>
<dbReference type="AlphaFoldDB" id="A0A239XLK2"/>
<keyword evidence="1" id="KW-1133">Transmembrane helix</keyword>
<dbReference type="Pfam" id="PF13239">
    <property type="entry name" value="2TM"/>
    <property type="match status" value="1"/>
</dbReference>
<keyword evidence="1" id="KW-0812">Transmembrane</keyword>
<feature type="domain" description="2TM" evidence="2">
    <location>
        <begin position="8"/>
        <end position="87"/>
    </location>
</feature>
<accession>A0A239XLK2</accession>